<dbReference type="SUPFAM" id="SSF48403">
    <property type="entry name" value="Ankyrin repeat"/>
    <property type="match status" value="2"/>
</dbReference>
<dbReference type="Pfam" id="PF02204">
    <property type="entry name" value="VPS9"/>
    <property type="match status" value="1"/>
</dbReference>
<feature type="repeat" description="ANK" evidence="1">
    <location>
        <begin position="302"/>
        <end position="334"/>
    </location>
</feature>
<dbReference type="Proteomes" id="UP000694620">
    <property type="component" value="Unassembled WGS sequence"/>
</dbReference>
<dbReference type="Pfam" id="PF12796">
    <property type="entry name" value="Ank_2"/>
    <property type="match status" value="3"/>
</dbReference>
<feature type="repeat" description="ANK" evidence="1">
    <location>
        <begin position="423"/>
        <end position="455"/>
    </location>
</feature>
<dbReference type="GO" id="GO:0005769">
    <property type="term" value="C:early endosome"/>
    <property type="evidence" value="ECO:0007669"/>
    <property type="project" value="TreeGrafter"/>
</dbReference>
<proteinExistence type="predicted"/>
<dbReference type="GO" id="GO:0000149">
    <property type="term" value="F:SNARE binding"/>
    <property type="evidence" value="ECO:0007669"/>
    <property type="project" value="TreeGrafter"/>
</dbReference>
<gene>
    <name evidence="3" type="primary">ANKRD27</name>
</gene>
<feature type="repeat" description="ANK" evidence="1">
    <location>
        <begin position="200"/>
        <end position="232"/>
    </location>
</feature>
<dbReference type="InterPro" id="IPR003123">
    <property type="entry name" value="VPS9"/>
</dbReference>
<feature type="repeat" description="ANK" evidence="1">
    <location>
        <begin position="489"/>
        <end position="521"/>
    </location>
</feature>
<dbReference type="GO" id="GO:0005886">
    <property type="term" value="C:plasma membrane"/>
    <property type="evidence" value="ECO:0007669"/>
    <property type="project" value="TreeGrafter"/>
</dbReference>
<dbReference type="SMART" id="SM00167">
    <property type="entry name" value="VPS9"/>
    <property type="match status" value="1"/>
</dbReference>
<dbReference type="GO" id="GO:0005085">
    <property type="term" value="F:guanyl-nucleotide exchange factor activity"/>
    <property type="evidence" value="ECO:0007669"/>
    <property type="project" value="TreeGrafter"/>
</dbReference>
<dbReference type="PRINTS" id="PR01415">
    <property type="entry name" value="ANKYRIN"/>
</dbReference>
<dbReference type="InterPro" id="IPR037191">
    <property type="entry name" value="VPS9_dom_sf"/>
</dbReference>
<dbReference type="AlphaFoldDB" id="A0A8C4THF0"/>
<dbReference type="GO" id="GO:0097422">
    <property type="term" value="C:tubular endosome"/>
    <property type="evidence" value="ECO:0007669"/>
    <property type="project" value="TreeGrafter"/>
</dbReference>
<dbReference type="PROSITE" id="PS50297">
    <property type="entry name" value="ANK_REP_REGION"/>
    <property type="match status" value="8"/>
</dbReference>
<evidence type="ECO:0000313" key="4">
    <source>
        <dbReference type="Proteomes" id="UP000694620"/>
    </source>
</evidence>
<dbReference type="Gene3D" id="1.25.40.20">
    <property type="entry name" value="Ankyrin repeat-containing domain"/>
    <property type="match status" value="2"/>
</dbReference>
<dbReference type="InterPro" id="IPR051248">
    <property type="entry name" value="UPF0507/Ank_repeat_27"/>
</dbReference>
<dbReference type="CDD" id="cd22885">
    <property type="entry name" value="ANKRD27_zf1"/>
    <property type="match status" value="1"/>
</dbReference>
<dbReference type="PANTHER" id="PTHR24170">
    <property type="entry name" value="ANKYRIN REPEAT DOMAIN-CONTAINING PROTEIN 27"/>
    <property type="match status" value="1"/>
</dbReference>
<feature type="repeat" description="ANK" evidence="1">
    <location>
        <begin position="522"/>
        <end position="554"/>
    </location>
</feature>
<dbReference type="CDD" id="cd22886">
    <property type="entry name" value="ANKRD27_zf2"/>
    <property type="match status" value="1"/>
</dbReference>
<feature type="repeat" description="ANK" evidence="1">
    <location>
        <begin position="233"/>
        <end position="265"/>
    </location>
</feature>
<organism evidence="3 4">
    <name type="scientific">Erpetoichthys calabaricus</name>
    <name type="common">Rope fish</name>
    <name type="synonym">Calamoichthys calabaricus</name>
    <dbReference type="NCBI Taxonomy" id="27687"/>
    <lineage>
        <taxon>Eukaryota</taxon>
        <taxon>Metazoa</taxon>
        <taxon>Chordata</taxon>
        <taxon>Craniata</taxon>
        <taxon>Vertebrata</taxon>
        <taxon>Euteleostomi</taxon>
        <taxon>Actinopterygii</taxon>
        <taxon>Polypteriformes</taxon>
        <taxon>Polypteridae</taxon>
        <taxon>Erpetoichthys</taxon>
    </lineage>
</organism>
<keyword evidence="4" id="KW-1185">Reference proteome</keyword>
<dbReference type="PROSITE" id="PS51205">
    <property type="entry name" value="VPS9"/>
    <property type="match status" value="1"/>
</dbReference>
<reference evidence="3" key="2">
    <citation type="submission" date="2025-09" db="UniProtKB">
        <authorList>
            <consortium name="Ensembl"/>
        </authorList>
    </citation>
    <scope>IDENTIFICATION</scope>
</reference>
<accession>A0A8C4THF0</accession>
<dbReference type="FunFam" id="1.25.40.20:FF:000065">
    <property type="entry name" value="Ankyrin repeat domain-containing protein 27"/>
    <property type="match status" value="1"/>
</dbReference>
<feature type="repeat" description="ANK" evidence="1">
    <location>
        <begin position="456"/>
        <end position="488"/>
    </location>
</feature>
<feature type="domain" description="VPS9" evidence="2">
    <location>
        <begin position="1"/>
        <end position="110"/>
    </location>
</feature>
<reference evidence="3" key="1">
    <citation type="submission" date="2025-08" db="UniProtKB">
        <authorList>
            <consortium name="Ensembl"/>
        </authorList>
    </citation>
    <scope>IDENTIFICATION</scope>
</reference>
<dbReference type="InterPro" id="IPR002110">
    <property type="entry name" value="Ankyrin_rpt"/>
</dbReference>
<dbReference type="Gene3D" id="1.20.1050.80">
    <property type="entry name" value="VPS9 domain"/>
    <property type="match status" value="1"/>
</dbReference>
<dbReference type="InterPro" id="IPR036770">
    <property type="entry name" value="Ankyrin_rpt-contain_sf"/>
</dbReference>
<dbReference type="PROSITE" id="PS50088">
    <property type="entry name" value="ANK_REPEAT"/>
    <property type="match status" value="8"/>
</dbReference>
<evidence type="ECO:0000256" key="1">
    <source>
        <dbReference type="PROSITE-ProRule" id="PRU00023"/>
    </source>
</evidence>
<dbReference type="GeneTree" id="ENSGT00940000157021"/>
<dbReference type="GO" id="GO:0005770">
    <property type="term" value="C:late endosome"/>
    <property type="evidence" value="ECO:0007669"/>
    <property type="project" value="TreeGrafter"/>
</dbReference>
<dbReference type="Pfam" id="PF00023">
    <property type="entry name" value="Ank"/>
    <property type="match status" value="2"/>
</dbReference>
<dbReference type="Ensembl" id="ENSECRT00000033186.1">
    <property type="protein sequence ID" value="ENSECRP00000032464.1"/>
    <property type="gene ID" value="ENSECRG00000021992.1"/>
</dbReference>
<dbReference type="SUPFAM" id="SSF109993">
    <property type="entry name" value="VPS9 domain"/>
    <property type="match status" value="1"/>
</dbReference>
<dbReference type="GO" id="GO:0043005">
    <property type="term" value="C:neuron projection"/>
    <property type="evidence" value="ECO:0007669"/>
    <property type="project" value="TreeGrafter"/>
</dbReference>
<dbReference type="SMART" id="SM00248">
    <property type="entry name" value="ANK"/>
    <property type="match status" value="8"/>
</dbReference>
<dbReference type="GO" id="GO:0048812">
    <property type="term" value="P:neuron projection morphogenesis"/>
    <property type="evidence" value="ECO:0007669"/>
    <property type="project" value="TreeGrafter"/>
</dbReference>
<feature type="repeat" description="ANK" evidence="1">
    <location>
        <begin position="266"/>
        <end position="287"/>
    </location>
</feature>
<name>A0A8C4THF0_ERPCA</name>
<dbReference type="PANTHER" id="PTHR24170:SF2">
    <property type="entry name" value="ANKYRIN REPEAT DOMAIN-CONTAINING PROTEIN 27"/>
    <property type="match status" value="1"/>
</dbReference>
<dbReference type="GO" id="GO:0030133">
    <property type="term" value="C:transport vesicle"/>
    <property type="evidence" value="ECO:0007669"/>
    <property type="project" value="TreeGrafter"/>
</dbReference>
<dbReference type="GO" id="GO:0045022">
    <property type="term" value="P:early endosome to late endosome transport"/>
    <property type="evidence" value="ECO:0007669"/>
    <property type="project" value="TreeGrafter"/>
</dbReference>
<evidence type="ECO:0000313" key="3">
    <source>
        <dbReference type="Ensembl" id="ENSECRP00000032464.1"/>
    </source>
</evidence>
<protein>
    <submittedName>
        <fullName evidence="3">Ankyrin repeat domain 27</fullName>
    </submittedName>
</protein>
<sequence length="572" mass="63904">INLLCKNFLLRCLNHGTSPQQKLFCLRKVIFTIMQPSSQRVNIEGMCADDLLSVLLYLLVKTELPNWIANLTYMKNFHFCNLGKDDIGYCLTSFEAAVEFISQGNLSHGHKVSGAINEKEMFKQKIDLVSQHAATPVAVFFEHIANGSDNEVEKLLTEQEVELQNTDSCHPLCSCEKCVKHVSQRLNDPTIVTPFSRDNKGYTPLHIASVYGQSSLVDLLVSKGADINATDYHALTPLHLSCQKGYQSVTLLLLHYNADTNMQDNNGNTPLHLACTYGHEDCVKALVYYNVFSCRLDIQNDKGDTPLHIAARWGYEGIIEVLLENGASMNIQNKAKDTPFQCALNSKVQIKMSMYFIKIFLLYLYKVRYLFEWTDEESEGDFRDPLKLEFCHPLCQCPKCEPAQQKVTYNQICGFEINVSNQDGFTPLHVAALHGRENLVSLLIAHGANINIENTHGATSLHLACQNGNLQTVRYLLGCNAKMNKKDHFGNTPLIHAVLRGDHDTVKVLLESGASLNISNSQGNTALHEAARANNSLLVELLVNSGASVNVRNKHQFTPLEYAEDTNDKVSI</sequence>
<keyword evidence="1" id="KW-0040">ANK repeat</keyword>
<evidence type="ECO:0000259" key="2">
    <source>
        <dbReference type="PROSITE" id="PS51205"/>
    </source>
</evidence>